<evidence type="ECO:0000313" key="2">
    <source>
        <dbReference type="EMBL" id="EHB08020.1"/>
    </source>
</evidence>
<dbReference type="EMBL" id="JH169939">
    <property type="protein sequence ID" value="EHB08020.1"/>
    <property type="molecule type" value="Genomic_DNA"/>
</dbReference>
<protein>
    <submittedName>
        <fullName evidence="2">Arf-GAP with Rho-GAP domain, ANK repeat and PH domain-containing protein 2</fullName>
    </submittedName>
</protein>
<accession>G5BFF9</accession>
<feature type="compositionally biased region" description="Basic and acidic residues" evidence="1">
    <location>
        <begin position="78"/>
        <end position="97"/>
    </location>
</feature>
<name>G5BFF9_HETGA</name>
<dbReference type="AlphaFoldDB" id="G5BFF9"/>
<dbReference type="Proteomes" id="UP000006813">
    <property type="component" value="Unassembled WGS sequence"/>
</dbReference>
<feature type="region of interest" description="Disordered" evidence="1">
    <location>
        <begin position="68"/>
        <end position="97"/>
    </location>
</feature>
<evidence type="ECO:0000313" key="3">
    <source>
        <dbReference type="Proteomes" id="UP000006813"/>
    </source>
</evidence>
<evidence type="ECO:0000256" key="1">
    <source>
        <dbReference type="SAM" id="MobiDB-lite"/>
    </source>
</evidence>
<sequence>MQPKPKEILRVQEQSLKGCDSVKSMRESMEPSLKDRASIVGQCLEHKDDKLRSRTRKHWSFICLEDTEAEPQQGQQKGQKDLKTLKKAEDRSNKATLDSDHKLLSKVIELSVVLQQSRTLPKQLQGEQILQKEVK</sequence>
<organism evidence="2 3">
    <name type="scientific">Heterocephalus glaber</name>
    <name type="common">Naked mole rat</name>
    <dbReference type="NCBI Taxonomy" id="10181"/>
    <lineage>
        <taxon>Eukaryota</taxon>
        <taxon>Metazoa</taxon>
        <taxon>Chordata</taxon>
        <taxon>Craniata</taxon>
        <taxon>Vertebrata</taxon>
        <taxon>Euteleostomi</taxon>
        <taxon>Mammalia</taxon>
        <taxon>Eutheria</taxon>
        <taxon>Euarchontoglires</taxon>
        <taxon>Glires</taxon>
        <taxon>Rodentia</taxon>
        <taxon>Hystricomorpha</taxon>
        <taxon>Bathyergidae</taxon>
        <taxon>Heterocephalus</taxon>
    </lineage>
</organism>
<proteinExistence type="predicted"/>
<reference evidence="2 3" key="1">
    <citation type="journal article" date="2011" name="Nature">
        <title>Genome sequencing reveals insights into physiology and longevity of the naked mole rat.</title>
        <authorList>
            <person name="Kim E.B."/>
            <person name="Fang X."/>
            <person name="Fushan A.A."/>
            <person name="Huang Z."/>
            <person name="Lobanov A.V."/>
            <person name="Han L."/>
            <person name="Marino S.M."/>
            <person name="Sun X."/>
            <person name="Turanov A.A."/>
            <person name="Yang P."/>
            <person name="Yim S.H."/>
            <person name="Zhao X."/>
            <person name="Kasaikina M.V."/>
            <person name="Stoletzki N."/>
            <person name="Peng C."/>
            <person name="Polak P."/>
            <person name="Xiong Z."/>
            <person name="Kiezun A."/>
            <person name="Zhu Y."/>
            <person name="Chen Y."/>
            <person name="Kryukov G.V."/>
            <person name="Zhang Q."/>
            <person name="Peshkin L."/>
            <person name="Yang L."/>
            <person name="Bronson R.T."/>
            <person name="Buffenstein R."/>
            <person name="Wang B."/>
            <person name="Han C."/>
            <person name="Li Q."/>
            <person name="Chen L."/>
            <person name="Zhao W."/>
            <person name="Sunyaev S.R."/>
            <person name="Park T.J."/>
            <person name="Zhang G."/>
            <person name="Wang J."/>
            <person name="Gladyshev V.N."/>
        </authorList>
    </citation>
    <scope>NUCLEOTIDE SEQUENCE [LARGE SCALE GENOMIC DNA]</scope>
</reference>
<dbReference type="InParanoid" id="G5BFF9"/>
<gene>
    <name evidence="2" type="ORF">GW7_14339</name>
</gene>